<name>A0A9E8A9F6_9VIRU</name>
<dbReference type="SUPFAM" id="SSF140506">
    <property type="entry name" value="FHV B2 protein-like"/>
    <property type="match status" value="1"/>
</dbReference>
<sequence>MPSKLALLQALPDRVKGAVEQVLDMGYLDAPKNVRKDLENLHACLNKARLTVNRMVTALLDKPTVVAYLEGRVLEDVRPKLEERIRQLEASLAAMAVAGASKDVASVPVKSD</sequence>
<dbReference type="EMBL" id="ON746451">
    <property type="protein sequence ID" value="UYL95403.1"/>
    <property type="molecule type" value="Genomic_RNA"/>
</dbReference>
<evidence type="ECO:0000313" key="1">
    <source>
        <dbReference type="EMBL" id="UYL95403.1"/>
    </source>
</evidence>
<proteinExistence type="predicted"/>
<dbReference type="InterPro" id="IPR037209">
    <property type="entry name" value="RNA-bd_B2_sf"/>
</dbReference>
<evidence type="ECO:0008006" key="2">
    <source>
        <dbReference type="Google" id="ProtNLM"/>
    </source>
</evidence>
<dbReference type="Pfam" id="PF11473">
    <property type="entry name" value="B2"/>
    <property type="match status" value="1"/>
</dbReference>
<accession>A0A9E8A9F6</accession>
<dbReference type="Gene3D" id="1.10.287.1060">
    <property type="entry name" value="ESAT-6-like"/>
    <property type="match status" value="1"/>
</dbReference>
<dbReference type="InterPro" id="IPR024377">
    <property type="entry name" value="RNA-bd_B2"/>
</dbReference>
<organism evidence="1">
    <name type="scientific">Yanbian Nodav tick virus 1</name>
    <dbReference type="NCBI Taxonomy" id="2972253"/>
    <lineage>
        <taxon>Viruses</taxon>
        <taxon>Riboviria</taxon>
        <taxon>Orthornavirae</taxon>
        <taxon>Kitrinoviricota</taxon>
        <taxon>Magsaviricetes</taxon>
        <taxon>Nodamuvirales</taxon>
        <taxon>Nodaviridae</taxon>
    </lineage>
</organism>
<protein>
    <recommendedName>
        <fullName evidence="2">Protein B2</fullName>
    </recommendedName>
</protein>
<reference evidence="1" key="1">
    <citation type="submission" date="2022-05" db="EMBL/GenBank/DDBJ databases">
        <authorList>
            <person name="Cao W."/>
            <person name="Jia N."/>
            <person name="Lam T.T.-Y."/>
            <person name="Ni X."/>
            <person name="Liu J."/>
        </authorList>
    </citation>
    <scope>NUCLEOTIDE SEQUENCE</scope>
    <source>
        <strain evidence="1">TIGMIC 3</strain>
    </source>
</reference>